<feature type="domain" description="Mur ligase central" evidence="11">
    <location>
        <begin position="107"/>
        <end position="307"/>
    </location>
</feature>
<dbReference type="EMBL" id="CP073346">
    <property type="protein sequence ID" value="UTW06804.1"/>
    <property type="molecule type" value="Genomic_DNA"/>
</dbReference>
<feature type="short sequence motif" description="Meso-diaminopimelate recognition motif" evidence="7">
    <location>
        <begin position="403"/>
        <end position="406"/>
    </location>
</feature>
<evidence type="ECO:0000256" key="8">
    <source>
        <dbReference type="RuleBase" id="RU004135"/>
    </source>
</evidence>
<evidence type="ECO:0000256" key="4">
    <source>
        <dbReference type="ARBA" id="ARBA00022984"/>
    </source>
</evidence>
<keyword evidence="2 7" id="KW-0132">Cell division</keyword>
<evidence type="ECO:0000259" key="11">
    <source>
        <dbReference type="Pfam" id="PF08245"/>
    </source>
</evidence>
<feature type="binding site" evidence="7">
    <location>
        <position position="178"/>
    </location>
    <ligand>
        <name>UDP-N-acetyl-alpha-D-muramoyl-L-alanyl-D-glutamate</name>
        <dbReference type="ChEBI" id="CHEBI:83900"/>
    </ligand>
</feature>
<keyword evidence="7" id="KW-0460">Magnesium</keyword>
<evidence type="ECO:0000259" key="10">
    <source>
        <dbReference type="Pfam" id="PF02875"/>
    </source>
</evidence>
<feature type="binding site" evidence="7">
    <location>
        <position position="25"/>
    </location>
    <ligand>
        <name>UDP-N-acetyl-alpha-D-muramoyl-L-alanyl-D-glutamate</name>
        <dbReference type="ChEBI" id="CHEBI:83900"/>
    </ligand>
</feature>
<organism evidence="12 13">
    <name type="scientific">Pseudomonas benzenivorans</name>
    <dbReference type="NCBI Taxonomy" id="556533"/>
    <lineage>
        <taxon>Bacteria</taxon>
        <taxon>Pseudomonadati</taxon>
        <taxon>Pseudomonadota</taxon>
        <taxon>Gammaproteobacteria</taxon>
        <taxon>Pseudomonadales</taxon>
        <taxon>Pseudomonadaceae</taxon>
        <taxon>Pseudomonas</taxon>
    </lineage>
</organism>
<protein>
    <recommendedName>
        <fullName evidence="7">UDP-N-acetylmuramoyl-L-alanyl-D-glutamate--2,6-diaminopimelate ligase</fullName>
        <ecNumber evidence="7">6.3.2.13</ecNumber>
    </recommendedName>
    <alternativeName>
        <fullName evidence="7">Meso-A2pm-adding enzyme</fullName>
    </alternativeName>
    <alternativeName>
        <fullName evidence="7">Meso-diaminopimelate-adding enzyme</fullName>
    </alternativeName>
    <alternativeName>
        <fullName evidence="7">UDP-MurNAc-L-Ala-D-Glu:meso-diaminopimelate ligase</fullName>
    </alternativeName>
    <alternativeName>
        <fullName evidence="7">UDP-MurNAc-tripeptide synthetase</fullName>
    </alternativeName>
    <alternativeName>
        <fullName evidence="7">UDP-N-acetylmuramyl-tripeptide synthetase</fullName>
    </alternativeName>
</protein>
<comment type="caution">
    <text evidence="7">Lacks conserved residue(s) required for the propagation of feature annotation.</text>
</comment>
<evidence type="ECO:0000256" key="3">
    <source>
        <dbReference type="ARBA" id="ARBA00022960"/>
    </source>
</evidence>
<feature type="binding site" evidence="7">
    <location>
        <begin position="109"/>
        <end position="115"/>
    </location>
    <ligand>
        <name>ATP</name>
        <dbReference type="ChEBI" id="CHEBI:30616"/>
    </ligand>
</feature>
<comment type="cofactor">
    <cofactor evidence="7">
        <name>Mg(2+)</name>
        <dbReference type="ChEBI" id="CHEBI:18420"/>
    </cofactor>
</comment>
<dbReference type="HAMAP" id="MF_00208">
    <property type="entry name" value="MurE"/>
    <property type="match status" value="1"/>
</dbReference>
<dbReference type="Gene3D" id="3.40.1390.10">
    <property type="entry name" value="MurE/MurF, N-terminal domain"/>
    <property type="match status" value="1"/>
</dbReference>
<feature type="modified residue" description="N6-carboxylysine" evidence="7">
    <location>
        <position position="218"/>
    </location>
</feature>
<dbReference type="PANTHER" id="PTHR23135">
    <property type="entry name" value="MUR LIGASE FAMILY MEMBER"/>
    <property type="match status" value="1"/>
</dbReference>
<comment type="subcellular location">
    <subcellularLocation>
        <location evidence="7 8">Cytoplasm</location>
    </subcellularLocation>
</comment>
<dbReference type="PANTHER" id="PTHR23135:SF4">
    <property type="entry name" value="UDP-N-ACETYLMURAMOYL-L-ALANYL-D-GLUTAMATE--2,6-DIAMINOPIMELATE LIGASE MURE HOMOLOG, CHLOROPLASTIC"/>
    <property type="match status" value="1"/>
</dbReference>
<dbReference type="EC" id="6.3.2.13" evidence="7"/>
<dbReference type="Pfam" id="PF02875">
    <property type="entry name" value="Mur_ligase_C"/>
    <property type="match status" value="1"/>
</dbReference>
<evidence type="ECO:0000256" key="1">
    <source>
        <dbReference type="ARBA" id="ARBA00005898"/>
    </source>
</evidence>
<keyword evidence="7" id="KW-0067">ATP-binding</keyword>
<feature type="binding site" evidence="7">
    <location>
        <position position="184"/>
    </location>
    <ligand>
        <name>UDP-N-acetyl-alpha-D-muramoyl-L-alanyl-D-glutamate</name>
        <dbReference type="ChEBI" id="CHEBI:83900"/>
    </ligand>
</feature>
<dbReference type="RefSeq" id="WP_255837367.1">
    <property type="nucleotide sequence ID" value="NZ_CP073346.1"/>
</dbReference>
<proteinExistence type="inferred from homology"/>
<feature type="domain" description="Mur ligase N-terminal catalytic" evidence="9">
    <location>
        <begin position="20"/>
        <end position="94"/>
    </location>
</feature>
<dbReference type="NCBIfam" id="NF001124">
    <property type="entry name" value="PRK00139.1-2"/>
    <property type="match status" value="1"/>
</dbReference>
<feature type="binding site" evidence="7">
    <location>
        <begin position="403"/>
        <end position="406"/>
    </location>
    <ligand>
        <name>meso-2,6-diaminopimelate</name>
        <dbReference type="ChEBI" id="CHEBI:57791"/>
    </ligand>
</feature>
<comment type="pathway">
    <text evidence="7 8">Cell wall biogenesis; peptidoglycan biosynthesis.</text>
</comment>
<comment type="catalytic activity">
    <reaction evidence="7">
        <text>UDP-N-acetyl-alpha-D-muramoyl-L-alanyl-D-glutamate + meso-2,6-diaminopimelate + ATP = UDP-N-acetyl-alpha-D-muramoyl-L-alanyl-gamma-D-glutamyl-meso-2,6-diaminopimelate + ADP + phosphate + H(+)</text>
        <dbReference type="Rhea" id="RHEA:23676"/>
        <dbReference type="ChEBI" id="CHEBI:15378"/>
        <dbReference type="ChEBI" id="CHEBI:30616"/>
        <dbReference type="ChEBI" id="CHEBI:43474"/>
        <dbReference type="ChEBI" id="CHEBI:57791"/>
        <dbReference type="ChEBI" id="CHEBI:83900"/>
        <dbReference type="ChEBI" id="CHEBI:83905"/>
        <dbReference type="ChEBI" id="CHEBI:456216"/>
        <dbReference type="EC" id="6.3.2.13"/>
    </reaction>
</comment>
<keyword evidence="7" id="KW-0963">Cytoplasm</keyword>
<dbReference type="SUPFAM" id="SSF63418">
    <property type="entry name" value="MurE/MurF N-terminal domain"/>
    <property type="match status" value="1"/>
</dbReference>
<dbReference type="Pfam" id="PF01225">
    <property type="entry name" value="Mur_ligase"/>
    <property type="match status" value="1"/>
</dbReference>
<evidence type="ECO:0000256" key="5">
    <source>
        <dbReference type="ARBA" id="ARBA00023306"/>
    </source>
</evidence>
<dbReference type="NCBIfam" id="NF001126">
    <property type="entry name" value="PRK00139.1-4"/>
    <property type="match status" value="1"/>
</dbReference>
<dbReference type="InterPro" id="IPR005761">
    <property type="entry name" value="UDP-N-AcMur-Glu-dNH2Pim_ligase"/>
</dbReference>
<feature type="binding site" evidence="7">
    <location>
        <position position="458"/>
    </location>
    <ligand>
        <name>meso-2,6-diaminopimelate</name>
        <dbReference type="ChEBI" id="CHEBI:57791"/>
    </ligand>
</feature>
<gene>
    <name evidence="7" type="primary">murE</name>
    <name evidence="12" type="ORF">KDW96_16780</name>
</gene>
<dbReference type="Pfam" id="PF08245">
    <property type="entry name" value="Mur_ligase_M"/>
    <property type="match status" value="1"/>
</dbReference>
<keyword evidence="13" id="KW-1185">Reference proteome</keyword>
<dbReference type="SUPFAM" id="SSF53623">
    <property type="entry name" value="MurD-like peptide ligases, catalytic domain"/>
    <property type="match status" value="1"/>
</dbReference>
<evidence type="ECO:0000313" key="13">
    <source>
        <dbReference type="Proteomes" id="UP001059672"/>
    </source>
</evidence>
<feature type="binding site" evidence="7">
    <location>
        <position position="379"/>
    </location>
    <ligand>
        <name>meso-2,6-diaminopimelate</name>
        <dbReference type="ChEBI" id="CHEBI:57791"/>
    </ligand>
</feature>
<dbReference type="Gene3D" id="3.40.1190.10">
    <property type="entry name" value="Mur-like, catalytic domain"/>
    <property type="match status" value="1"/>
</dbReference>
<sequence length="488" mass="51958">MPMPLNQLLPQAASALLVRELTLDSRKVRPGDLFLAVPGSQQDGRLHIADAIARGAAAVAFEAEGAPALPPAGATELVAIRGLAAQLSAIAGRFYGEPSRALHLVGVTGTNGKTSVTQLLAQALDLLGQSCGIVGTLGNGFYNALAQGRHTTPDPIGVQATLADLKKNGARAVAMEVSSHGLHQGRVAALAFDVAVFTNLSRDHLDYHGTMEAYADAKAMLFRVPGLRCRVINLDDDAGRKLAGDPSESRLISYSLEDAGAYLYCRDAQFDDHGVRATLVTPRGEGNLRSSLLGRFNLSNLLAVVGALLGMDYPLDEILKVLPRLQGPVGRMQRLGGVRQPLVVVDYAHTPDALDKVLQALRPHARGRLLCLFGCGGDRDRGKRPLMAEVVERLADGVWVTDDNPRSESPELIFDDIRAGFAAPQNVRFVPGRGQAIAQLVAEAGADDVLVLAGKGHEDYQEIKGERQPFSDLEEAAKALVAWEAVHA</sequence>
<comment type="similarity">
    <text evidence="1 7">Belongs to the MurCDEF family. MurE subfamily.</text>
</comment>
<evidence type="ECO:0000256" key="2">
    <source>
        <dbReference type="ARBA" id="ARBA00022618"/>
    </source>
</evidence>
<feature type="binding site" evidence="7">
    <location>
        <position position="454"/>
    </location>
    <ligand>
        <name>meso-2,6-diaminopimelate</name>
        <dbReference type="ChEBI" id="CHEBI:57791"/>
    </ligand>
</feature>
<comment type="PTM">
    <text evidence="7">Carboxylation is probably crucial for Mg(2+) binding and, consequently, for the gamma-phosphate positioning of ATP.</text>
</comment>
<dbReference type="Gene3D" id="3.90.190.20">
    <property type="entry name" value="Mur ligase, C-terminal domain"/>
    <property type="match status" value="1"/>
</dbReference>
<name>A0ABY5H413_9PSED</name>
<feature type="binding site" evidence="7">
    <location>
        <position position="186"/>
    </location>
    <ligand>
        <name>UDP-N-acetyl-alpha-D-muramoyl-L-alanyl-D-glutamate</name>
        <dbReference type="ChEBI" id="CHEBI:83900"/>
    </ligand>
</feature>
<dbReference type="InterPro" id="IPR004101">
    <property type="entry name" value="Mur_ligase_C"/>
</dbReference>
<reference evidence="12" key="1">
    <citation type="submission" date="2021-04" db="EMBL/GenBank/DDBJ databases">
        <title>Oceanospirillales bacteria with DddD are important DMSP degraders in coastal seawater.</title>
        <authorList>
            <person name="Liu J."/>
        </authorList>
    </citation>
    <scope>NUCLEOTIDE SEQUENCE</scope>
    <source>
        <strain evidence="12">D13-4</strain>
    </source>
</reference>
<dbReference type="GO" id="GO:0008765">
    <property type="term" value="F:UDP-N-acetylmuramoylalanyl-D-glutamate-2,6-diaminopimelate ligase activity"/>
    <property type="evidence" value="ECO:0007669"/>
    <property type="project" value="UniProtKB-EC"/>
</dbReference>
<dbReference type="NCBIfam" id="TIGR01085">
    <property type="entry name" value="murE"/>
    <property type="match status" value="1"/>
</dbReference>
<evidence type="ECO:0000256" key="6">
    <source>
        <dbReference type="ARBA" id="ARBA00023316"/>
    </source>
</evidence>
<evidence type="ECO:0000313" key="12">
    <source>
        <dbReference type="EMBL" id="UTW06804.1"/>
    </source>
</evidence>
<keyword evidence="7 12" id="KW-0436">Ligase</keyword>
<comment type="function">
    <text evidence="7">Catalyzes the addition of meso-diaminopimelic acid to the nucleotide precursor UDP-N-acetylmuramoyl-L-alanyl-D-glutamate (UMAG) in the biosynthesis of bacterial cell-wall peptidoglycan.</text>
</comment>
<dbReference type="Proteomes" id="UP001059672">
    <property type="component" value="Chromosome"/>
</dbReference>
<evidence type="ECO:0000256" key="7">
    <source>
        <dbReference type="HAMAP-Rule" id="MF_00208"/>
    </source>
</evidence>
<dbReference type="SUPFAM" id="SSF53244">
    <property type="entry name" value="MurD-like peptide ligases, peptide-binding domain"/>
    <property type="match status" value="1"/>
</dbReference>
<accession>A0ABY5H413</accession>
<dbReference type="InterPro" id="IPR035911">
    <property type="entry name" value="MurE/MurF_N"/>
</dbReference>
<feature type="binding site" evidence="7">
    <location>
        <begin position="151"/>
        <end position="152"/>
    </location>
    <ligand>
        <name>UDP-N-acetyl-alpha-D-muramoyl-L-alanyl-D-glutamate</name>
        <dbReference type="ChEBI" id="CHEBI:83900"/>
    </ligand>
</feature>
<evidence type="ECO:0000259" key="9">
    <source>
        <dbReference type="Pfam" id="PF01225"/>
    </source>
</evidence>
<feature type="domain" description="Mur ligase C-terminal" evidence="10">
    <location>
        <begin position="330"/>
        <end position="456"/>
    </location>
</feature>
<keyword evidence="6 7" id="KW-0961">Cell wall biogenesis/degradation</keyword>
<dbReference type="InterPro" id="IPR000713">
    <property type="entry name" value="Mur_ligase_N"/>
</dbReference>
<keyword evidence="4 7" id="KW-0573">Peptidoglycan synthesis</keyword>
<dbReference type="InterPro" id="IPR036565">
    <property type="entry name" value="Mur-like_cat_sf"/>
</dbReference>
<keyword evidence="3 7" id="KW-0133">Cell shape</keyword>
<dbReference type="InterPro" id="IPR013221">
    <property type="entry name" value="Mur_ligase_cen"/>
</dbReference>
<keyword evidence="7" id="KW-0547">Nucleotide-binding</keyword>
<dbReference type="InterPro" id="IPR036615">
    <property type="entry name" value="Mur_ligase_C_dom_sf"/>
</dbReference>
<feature type="binding site" evidence="7">
    <location>
        <position position="23"/>
    </location>
    <ligand>
        <name>UDP-N-acetyl-alpha-D-muramoyl-L-alanyl-D-glutamate</name>
        <dbReference type="ChEBI" id="CHEBI:83900"/>
    </ligand>
</feature>
<keyword evidence="5 7" id="KW-0131">Cell cycle</keyword>